<dbReference type="Pfam" id="PF11239">
    <property type="entry name" value="DUF3040"/>
    <property type="match status" value="1"/>
</dbReference>
<sequence>MALPDDEQRKLDEIERFLTEENPALAHRFAEARPPGIGSLLWTAGGMLALLATGLVITCVGIQHADPLVIGAGALLTALVPGMTGWYVRQHGWPGRRDRRQ</sequence>
<reference evidence="2 3" key="1">
    <citation type="submission" date="2020-01" db="EMBL/GenBank/DDBJ databases">
        <title>Insect and environment-associated Actinomycetes.</title>
        <authorList>
            <person name="Currrie C."/>
            <person name="Chevrette M."/>
            <person name="Carlson C."/>
            <person name="Stubbendieck R."/>
            <person name="Wendt-Pienkowski E."/>
        </authorList>
    </citation>
    <scope>NUCLEOTIDE SEQUENCE [LARGE SCALE GENOMIC DNA]</scope>
    <source>
        <strain evidence="2 3">SID8386</strain>
    </source>
</reference>
<keyword evidence="1" id="KW-0812">Transmembrane</keyword>
<protein>
    <submittedName>
        <fullName evidence="2">DUF3040 domain-containing protein</fullName>
    </submittedName>
</protein>
<evidence type="ECO:0000256" key="1">
    <source>
        <dbReference type="SAM" id="Phobius"/>
    </source>
</evidence>
<name>A0ABX0BUR2_9PSEU</name>
<feature type="transmembrane region" description="Helical" evidence="1">
    <location>
        <begin position="40"/>
        <end position="63"/>
    </location>
</feature>
<organism evidence="2 3">
    <name type="scientific">Amycolatopsis rubida</name>
    <dbReference type="NCBI Taxonomy" id="112413"/>
    <lineage>
        <taxon>Bacteria</taxon>
        <taxon>Bacillati</taxon>
        <taxon>Actinomycetota</taxon>
        <taxon>Actinomycetes</taxon>
        <taxon>Pseudonocardiales</taxon>
        <taxon>Pseudonocardiaceae</taxon>
        <taxon>Amycolatopsis</taxon>
    </lineage>
</organism>
<dbReference type="InterPro" id="IPR021401">
    <property type="entry name" value="DUF3040"/>
</dbReference>
<dbReference type="EMBL" id="JAAGNC010000126">
    <property type="protein sequence ID" value="NEC58734.1"/>
    <property type="molecule type" value="Genomic_DNA"/>
</dbReference>
<evidence type="ECO:0000313" key="3">
    <source>
        <dbReference type="Proteomes" id="UP000470404"/>
    </source>
</evidence>
<proteinExistence type="predicted"/>
<dbReference type="Proteomes" id="UP000470404">
    <property type="component" value="Unassembled WGS sequence"/>
</dbReference>
<gene>
    <name evidence="2" type="ORF">G3I59_24810</name>
</gene>
<dbReference type="RefSeq" id="WP_067588481.1">
    <property type="nucleotide sequence ID" value="NZ_JAAGNC010000126.1"/>
</dbReference>
<accession>A0ABX0BUR2</accession>
<keyword evidence="1" id="KW-1133">Transmembrane helix</keyword>
<keyword evidence="3" id="KW-1185">Reference proteome</keyword>
<evidence type="ECO:0000313" key="2">
    <source>
        <dbReference type="EMBL" id="NEC58734.1"/>
    </source>
</evidence>
<keyword evidence="1" id="KW-0472">Membrane</keyword>
<feature type="transmembrane region" description="Helical" evidence="1">
    <location>
        <begin position="69"/>
        <end position="88"/>
    </location>
</feature>
<comment type="caution">
    <text evidence="2">The sequence shown here is derived from an EMBL/GenBank/DDBJ whole genome shotgun (WGS) entry which is preliminary data.</text>
</comment>